<comment type="caution">
    <text evidence="2">The sequence shown here is derived from an EMBL/GenBank/DDBJ whole genome shotgun (WGS) entry which is preliminary data.</text>
</comment>
<accession>A0A0J7JZN9</accession>
<dbReference type="InterPro" id="IPR036397">
    <property type="entry name" value="RNaseH_sf"/>
</dbReference>
<dbReference type="GO" id="GO:0003676">
    <property type="term" value="F:nucleic acid binding"/>
    <property type="evidence" value="ECO:0007669"/>
    <property type="project" value="InterPro"/>
</dbReference>
<dbReference type="OrthoDB" id="7545418at2759"/>
<dbReference type="Proteomes" id="UP000036403">
    <property type="component" value="Unassembled WGS sequence"/>
</dbReference>
<dbReference type="Pfam" id="PF00665">
    <property type="entry name" value="rve"/>
    <property type="match status" value="1"/>
</dbReference>
<evidence type="ECO:0000313" key="3">
    <source>
        <dbReference type="Proteomes" id="UP000036403"/>
    </source>
</evidence>
<dbReference type="PANTHER" id="PTHR37984">
    <property type="entry name" value="PROTEIN CBG26694"/>
    <property type="match status" value="1"/>
</dbReference>
<evidence type="ECO:0000313" key="2">
    <source>
        <dbReference type="EMBL" id="KMQ83633.1"/>
    </source>
</evidence>
<dbReference type="PaxDb" id="67767-A0A0J7JZN9"/>
<evidence type="ECO:0000259" key="1">
    <source>
        <dbReference type="PROSITE" id="PS50994"/>
    </source>
</evidence>
<dbReference type="InterPro" id="IPR050951">
    <property type="entry name" value="Retrovirus_Pol_polyprotein"/>
</dbReference>
<dbReference type="SUPFAM" id="SSF53098">
    <property type="entry name" value="Ribonuclease H-like"/>
    <property type="match status" value="1"/>
</dbReference>
<name>A0A0J7JZN9_LASNI</name>
<dbReference type="GO" id="GO:0015074">
    <property type="term" value="P:DNA integration"/>
    <property type="evidence" value="ECO:0007669"/>
    <property type="project" value="InterPro"/>
</dbReference>
<dbReference type="InterPro" id="IPR012337">
    <property type="entry name" value="RNaseH-like_sf"/>
</dbReference>
<feature type="domain" description="Integrase catalytic" evidence="1">
    <location>
        <begin position="30"/>
        <end position="136"/>
    </location>
</feature>
<gene>
    <name evidence="2" type="ORF">RF55_19485</name>
</gene>
<dbReference type="AlphaFoldDB" id="A0A0J7JZN9"/>
<reference evidence="2 3" key="1">
    <citation type="submission" date="2015-04" db="EMBL/GenBank/DDBJ databases">
        <title>Lasius niger genome sequencing.</title>
        <authorList>
            <person name="Konorov E.A."/>
            <person name="Nikitin M.A."/>
            <person name="Kirill M.V."/>
            <person name="Chang P."/>
        </authorList>
    </citation>
    <scope>NUCLEOTIDE SEQUENCE [LARGE SCALE GENOMIC DNA]</scope>
    <source>
        <tissue evidence="2">Whole</tissue>
    </source>
</reference>
<keyword evidence="3" id="KW-1185">Reference proteome</keyword>
<protein>
    <submittedName>
        <fullName evidence="2">Integrase core domain protein</fullName>
    </submittedName>
</protein>
<dbReference type="Gene3D" id="3.30.420.10">
    <property type="entry name" value="Ribonuclease H-like superfamily/Ribonuclease H"/>
    <property type="match status" value="1"/>
</dbReference>
<dbReference type="STRING" id="67767.A0A0J7JZN9"/>
<dbReference type="PANTHER" id="PTHR37984:SF15">
    <property type="entry name" value="INTEGRASE CATALYTIC DOMAIN-CONTAINING PROTEIN"/>
    <property type="match status" value="1"/>
</dbReference>
<proteinExistence type="predicted"/>
<sequence>MKKDIKKWSRTCLSCQRAKISKHTKNISQRIAVPDQRFQHIHLDLIGPLPPCQNYRYCLTIIDRFSRWPEAIPLVEISADTVATAFYTHWVARYGSPHTITTDQGPQFEAAIFKALTNLIGCERMTSAYHPAGMEF</sequence>
<dbReference type="EMBL" id="LBMM01019033">
    <property type="protein sequence ID" value="KMQ83633.1"/>
    <property type="molecule type" value="Genomic_DNA"/>
</dbReference>
<organism evidence="2 3">
    <name type="scientific">Lasius niger</name>
    <name type="common">Black garden ant</name>
    <dbReference type="NCBI Taxonomy" id="67767"/>
    <lineage>
        <taxon>Eukaryota</taxon>
        <taxon>Metazoa</taxon>
        <taxon>Ecdysozoa</taxon>
        <taxon>Arthropoda</taxon>
        <taxon>Hexapoda</taxon>
        <taxon>Insecta</taxon>
        <taxon>Pterygota</taxon>
        <taxon>Neoptera</taxon>
        <taxon>Endopterygota</taxon>
        <taxon>Hymenoptera</taxon>
        <taxon>Apocrita</taxon>
        <taxon>Aculeata</taxon>
        <taxon>Formicoidea</taxon>
        <taxon>Formicidae</taxon>
        <taxon>Formicinae</taxon>
        <taxon>Lasius</taxon>
        <taxon>Lasius</taxon>
    </lineage>
</organism>
<dbReference type="PROSITE" id="PS50994">
    <property type="entry name" value="INTEGRASE"/>
    <property type="match status" value="1"/>
</dbReference>
<dbReference type="InterPro" id="IPR001584">
    <property type="entry name" value="Integrase_cat-core"/>
</dbReference>